<protein>
    <submittedName>
        <fullName evidence="3">Uncharacterized protein LOC113217721</fullName>
    </submittedName>
</protein>
<keyword evidence="2" id="KW-1185">Reference proteome</keyword>
<sequence>MDIDALTIGTTDYEDLMINDSADNMSSEARGLTAPLVGLAGGDGAGVQLAAYNYTSLESIVSEVWERRPGLPGVQLHEACVLLLSALVVGVHGLAGLLQSALSPHAVWALLHAGLVLGCLYALASMCMAVHAALCRRFILDDEEDADEKAAPASAQEEEPPLESFVSAQLEKEERVQRWIDNLCATRDQVNLEACGEMEGRNMEAEVSSADLLGDGQPPPTPTKWVTVNEVNIVRI</sequence>
<keyword evidence="1" id="KW-0812">Transmembrane</keyword>
<evidence type="ECO:0000256" key="1">
    <source>
        <dbReference type="SAM" id="Phobius"/>
    </source>
</evidence>
<accession>A0A9C6WZG6</accession>
<keyword evidence="1" id="KW-1133">Transmembrane helix</keyword>
<name>A0A9C6WZG6_FRAOC</name>
<dbReference type="Proteomes" id="UP000504606">
    <property type="component" value="Unplaced"/>
</dbReference>
<organism evidence="2 3">
    <name type="scientific">Frankliniella occidentalis</name>
    <name type="common">Western flower thrips</name>
    <name type="synonym">Euthrips occidentalis</name>
    <dbReference type="NCBI Taxonomy" id="133901"/>
    <lineage>
        <taxon>Eukaryota</taxon>
        <taxon>Metazoa</taxon>
        <taxon>Ecdysozoa</taxon>
        <taxon>Arthropoda</taxon>
        <taxon>Hexapoda</taxon>
        <taxon>Insecta</taxon>
        <taxon>Pterygota</taxon>
        <taxon>Neoptera</taxon>
        <taxon>Paraneoptera</taxon>
        <taxon>Thysanoptera</taxon>
        <taxon>Terebrantia</taxon>
        <taxon>Thripoidea</taxon>
        <taxon>Thripidae</taxon>
        <taxon>Frankliniella</taxon>
    </lineage>
</organism>
<keyword evidence="1" id="KW-0472">Membrane</keyword>
<dbReference type="AlphaFoldDB" id="A0A9C6WZG6"/>
<dbReference type="GeneID" id="113217721"/>
<gene>
    <name evidence="3" type="primary">LOC113217721</name>
</gene>
<dbReference type="OrthoDB" id="10636437at2759"/>
<evidence type="ECO:0000313" key="3">
    <source>
        <dbReference type="RefSeq" id="XP_052123033.1"/>
    </source>
</evidence>
<reference evidence="3" key="1">
    <citation type="submission" date="2025-08" db="UniProtKB">
        <authorList>
            <consortium name="RefSeq"/>
        </authorList>
    </citation>
    <scope>IDENTIFICATION</scope>
    <source>
        <tissue evidence="3">Whole organism</tissue>
    </source>
</reference>
<proteinExistence type="predicted"/>
<evidence type="ECO:0000313" key="2">
    <source>
        <dbReference type="Proteomes" id="UP000504606"/>
    </source>
</evidence>
<dbReference type="RefSeq" id="XP_052123033.1">
    <property type="nucleotide sequence ID" value="XM_052267073.1"/>
</dbReference>
<feature type="transmembrane region" description="Helical" evidence="1">
    <location>
        <begin position="107"/>
        <end position="130"/>
    </location>
</feature>
<feature type="transmembrane region" description="Helical" evidence="1">
    <location>
        <begin position="76"/>
        <end position="95"/>
    </location>
</feature>
<dbReference type="KEGG" id="foc:113217721"/>